<evidence type="ECO:0000313" key="1">
    <source>
        <dbReference type="EMBL" id="JAE34427.1"/>
    </source>
</evidence>
<dbReference type="EMBL" id="GBRH01163469">
    <property type="protein sequence ID" value="JAE34427.1"/>
    <property type="molecule type" value="Transcribed_RNA"/>
</dbReference>
<reference evidence="1" key="1">
    <citation type="submission" date="2014-09" db="EMBL/GenBank/DDBJ databases">
        <authorList>
            <person name="Magalhaes I.L.F."/>
            <person name="Oliveira U."/>
            <person name="Santos F.R."/>
            <person name="Vidigal T.H.D.A."/>
            <person name="Brescovit A.D."/>
            <person name="Santos A.J."/>
        </authorList>
    </citation>
    <scope>NUCLEOTIDE SEQUENCE</scope>
    <source>
        <tissue evidence="1">Shoot tissue taken approximately 20 cm above the soil surface</tissue>
    </source>
</reference>
<protein>
    <submittedName>
        <fullName evidence="1">Uncharacterized protein</fullName>
    </submittedName>
</protein>
<sequence>MRWVAIIDFSACPASVWVPRTRRRHPAWDQRFIAHPLCQRSPCLGWDSVHGRDDEEGHQEHHAERLLLLLPHRSS</sequence>
<proteinExistence type="predicted"/>
<accession>A0A0A9HCE1</accession>
<dbReference type="AlphaFoldDB" id="A0A0A9HCE1"/>
<organism evidence="1">
    <name type="scientific">Arundo donax</name>
    <name type="common">Giant reed</name>
    <name type="synonym">Donax arundinaceus</name>
    <dbReference type="NCBI Taxonomy" id="35708"/>
    <lineage>
        <taxon>Eukaryota</taxon>
        <taxon>Viridiplantae</taxon>
        <taxon>Streptophyta</taxon>
        <taxon>Embryophyta</taxon>
        <taxon>Tracheophyta</taxon>
        <taxon>Spermatophyta</taxon>
        <taxon>Magnoliopsida</taxon>
        <taxon>Liliopsida</taxon>
        <taxon>Poales</taxon>
        <taxon>Poaceae</taxon>
        <taxon>PACMAD clade</taxon>
        <taxon>Arundinoideae</taxon>
        <taxon>Arundineae</taxon>
        <taxon>Arundo</taxon>
    </lineage>
</organism>
<reference evidence="1" key="2">
    <citation type="journal article" date="2015" name="Data Brief">
        <title>Shoot transcriptome of the giant reed, Arundo donax.</title>
        <authorList>
            <person name="Barrero R.A."/>
            <person name="Guerrero F.D."/>
            <person name="Moolhuijzen P."/>
            <person name="Goolsby J.A."/>
            <person name="Tidwell J."/>
            <person name="Bellgard S.E."/>
            <person name="Bellgard M.I."/>
        </authorList>
    </citation>
    <scope>NUCLEOTIDE SEQUENCE</scope>
    <source>
        <tissue evidence="1">Shoot tissue taken approximately 20 cm above the soil surface</tissue>
    </source>
</reference>
<name>A0A0A9HCE1_ARUDO</name>